<keyword evidence="2" id="KW-0732">Signal</keyword>
<gene>
    <name evidence="3" type="ORF">TCAL_09996</name>
</gene>
<evidence type="ECO:0000313" key="3">
    <source>
        <dbReference type="EMBL" id="TRY79262.1"/>
    </source>
</evidence>
<organism evidence="3 4">
    <name type="scientific">Tigriopus californicus</name>
    <name type="common">Marine copepod</name>
    <dbReference type="NCBI Taxonomy" id="6832"/>
    <lineage>
        <taxon>Eukaryota</taxon>
        <taxon>Metazoa</taxon>
        <taxon>Ecdysozoa</taxon>
        <taxon>Arthropoda</taxon>
        <taxon>Crustacea</taxon>
        <taxon>Multicrustacea</taxon>
        <taxon>Hexanauplia</taxon>
        <taxon>Copepoda</taxon>
        <taxon>Harpacticoida</taxon>
        <taxon>Harpacticidae</taxon>
        <taxon>Tigriopus</taxon>
    </lineage>
</organism>
<feature type="non-terminal residue" evidence="3">
    <location>
        <position position="181"/>
    </location>
</feature>
<reference evidence="3 4" key="1">
    <citation type="journal article" date="2018" name="Nat. Ecol. Evol.">
        <title>Genomic signatures of mitonuclear coevolution across populations of Tigriopus californicus.</title>
        <authorList>
            <person name="Barreto F.S."/>
            <person name="Watson E.T."/>
            <person name="Lima T.G."/>
            <person name="Willett C.S."/>
            <person name="Edmands S."/>
            <person name="Li W."/>
            <person name="Burton R.S."/>
        </authorList>
    </citation>
    <scope>NUCLEOTIDE SEQUENCE [LARGE SCALE GENOMIC DNA]</scope>
    <source>
        <strain evidence="3 4">San Diego</strain>
    </source>
</reference>
<sequence>MLKWSVPFVLLVSNVILIHSSKSSKCSKTELAQFSNEYEQCHGRALQKLKTGTTMLAKRFTNPDEMASEKHKMICNALQSLIEDCTVILGWCYTSSEVEVTKEKQKVLLQHALLKMFPDFEVQECLNYETPTAELPMPKSPEPVAVQKASQEPRTSGTSQILPITFVTIIGLTASSVILNA</sequence>
<feature type="signal peptide" evidence="2">
    <location>
        <begin position="1"/>
        <end position="20"/>
    </location>
</feature>
<name>A0A553PNJ9_TIGCA</name>
<keyword evidence="4" id="KW-1185">Reference proteome</keyword>
<evidence type="ECO:0000256" key="1">
    <source>
        <dbReference type="SAM" id="MobiDB-lite"/>
    </source>
</evidence>
<dbReference type="AlphaFoldDB" id="A0A553PNJ9"/>
<evidence type="ECO:0000256" key="2">
    <source>
        <dbReference type="SAM" id="SignalP"/>
    </source>
</evidence>
<feature type="chain" id="PRO_5021815021" evidence="2">
    <location>
        <begin position="21"/>
        <end position="181"/>
    </location>
</feature>
<dbReference type="Proteomes" id="UP000318571">
    <property type="component" value="Chromosome 6"/>
</dbReference>
<proteinExistence type="predicted"/>
<accession>A0A553PNJ9</accession>
<feature type="region of interest" description="Disordered" evidence="1">
    <location>
        <begin position="132"/>
        <end position="154"/>
    </location>
</feature>
<dbReference type="EMBL" id="VCGU01000002">
    <property type="protein sequence ID" value="TRY79262.1"/>
    <property type="molecule type" value="Genomic_DNA"/>
</dbReference>
<evidence type="ECO:0000313" key="4">
    <source>
        <dbReference type="Proteomes" id="UP000318571"/>
    </source>
</evidence>
<comment type="caution">
    <text evidence="3">The sequence shown here is derived from an EMBL/GenBank/DDBJ whole genome shotgun (WGS) entry which is preliminary data.</text>
</comment>
<protein>
    <submittedName>
        <fullName evidence="3">Uncharacterized protein</fullName>
    </submittedName>
</protein>